<reference evidence="4" key="1">
    <citation type="journal article" date="2019" name="Int. J. Syst. Evol. Microbiol.">
        <title>The Global Catalogue of Microorganisms (GCM) 10K type strain sequencing project: providing services to taxonomists for standard genome sequencing and annotation.</title>
        <authorList>
            <consortium name="The Broad Institute Genomics Platform"/>
            <consortium name="The Broad Institute Genome Sequencing Center for Infectious Disease"/>
            <person name="Wu L."/>
            <person name="Ma J."/>
        </authorList>
    </citation>
    <scope>NUCLEOTIDE SEQUENCE [LARGE SCALE GENOMIC DNA]</scope>
    <source>
        <strain evidence="4">IBRC-M 10908</strain>
    </source>
</reference>
<evidence type="ECO:0000313" key="4">
    <source>
        <dbReference type="Proteomes" id="UP001595823"/>
    </source>
</evidence>
<organism evidence="3 4">
    <name type="scientific">Salininema proteolyticum</name>
    <dbReference type="NCBI Taxonomy" id="1607685"/>
    <lineage>
        <taxon>Bacteria</taxon>
        <taxon>Bacillati</taxon>
        <taxon>Actinomycetota</taxon>
        <taxon>Actinomycetes</taxon>
        <taxon>Glycomycetales</taxon>
        <taxon>Glycomycetaceae</taxon>
        <taxon>Salininema</taxon>
    </lineage>
</organism>
<feature type="region of interest" description="Disordered" evidence="1">
    <location>
        <begin position="39"/>
        <end position="80"/>
    </location>
</feature>
<proteinExistence type="predicted"/>
<evidence type="ECO:0000259" key="2">
    <source>
        <dbReference type="Pfam" id="PF01402"/>
    </source>
</evidence>
<feature type="compositionally biased region" description="Basic and acidic residues" evidence="1">
    <location>
        <begin position="61"/>
        <end position="80"/>
    </location>
</feature>
<name>A0ABV8U2C5_9ACTN</name>
<dbReference type="Proteomes" id="UP001595823">
    <property type="component" value="Unassembled WGS sequence"/>
</dbReference>
<keyword evidence="4" id="KW-1185">Reference proteome</keyword>
<dbReference type="InterPro" id="IPR002145">
    <property type="entry name" value="CopG"/>
</dbReference>
<dbReference type="RefSeq" id="WP_380622902.1">
    <property type="nucleotide sequence ID" value="NZ_JBHSDK010000021.1"/>
</dbReference>
<dbReference type="Pfam" id="PF01402">
    <property type="entry name" value="RHH_1"/>
    <property type="match status" value="1"/>
</dbReference>
<accession>A0ABV8U2C5</accession>
<feature type="domain" description="Ribbon-helix-helix protein CopG" evidence="2">
    <location>
        <begin position="5"/>
        <end position="31"/>
    </location>
</feature>
<dbReference type="InterPro" id="IPR013321">
    <property type="entry name" value="Arc_rbn_hlx_hlx"/>
</dbReference>
<comment type="caution">
    <text evidence="3">The sequence shown here is derived from an EMBL/GenBank/DDBJ whole genome shotgun (WGS) entry which is preliminary data.</text>
</comment>
<evidence type="ECO:0000256" key="1">
    <source>
        <dbReference type="SAM" id="MobiDB-lite"/>
    </source>
</evidence>
<dbReference type="Gene3D" id="1.10.1220.10">
    <property type="entry name" value="Met repressor-like"/>
    <property type="match status" value="1"/>
</dbReference>
<protein>
    <submittedName>
        <fullName evidence="3">Ribbon-helix-helix protein, CopG family</fullName>
    </submittedName>
</protein>
<gene>
    <name evidence="3" type="ORF">ACFPET_16065</name>
</gene>
<dbReference type="EMBL" id="JBHSDK010000021">
    <property type="protein sequence ID" value="MFC4336716.1"/>
    <property type="molecule type" value="Genomic_DNA"/>
</dbReference>
<evidence type="ECO:0000313" key="3">
    <source>
        <dbReference type="EMBL" id="MFC4336716.1"/>
    </source>
</evidence>
<sequence length="80" mass="9060">MGKAQITASITSEDLEALDRKARRKGLSRSAYIAHVIHRDLAGQEPPPPPIRPLDMGPATTREERRRAMVESMERRAKKR</sequence>